<keyword evidence="2" id="KW-1185">Reference proteome</keyword>
<dbReference type="KEGG" id="nmk:CHR53_04665"/>
<organism evidence="1 2">
    <name type="scientific">Neobacillus mesonae</name>
    <dbReference type="NCBI Taxonomy" id="1193713"/>
    <lineage>
        <taxon>Bacteria</taxon>
        <taxon>Bacillati</taxon>
        <taxon>Bacillota</taxon>
        <taxon>Bacilli</taxon>
        <taxon>Bacillales</taxon>
        <taxon>Bacillaceae</taxon>
        <taxon>Neobacillus</taxon>
    </lineage>
</organism>
<name>A0A3T0HU03_9BACI</name>
<dbReference type="EMBL" id="CP022572">
    <property type="protein sequence ID" value="AZU60612.1"/>
    <property type="molecule type" value="Genomic_DNA"/>
</dbReference>
<reference evidence="1 2" key="1">
    <citation type="submission" date="2017-07" db="EMBL/GenBank/DDBJ databases">
        <title>The complete genome sequence of Bacillus mesonae strain H20-5, an efficient strain improving plant abiotic stress resistance.</title>
        <authorList>
            <person name="Kim S.Y."/>
            <person name="Song H."/>
            <person name="Sang M.K."/>
            <person name="Weon H.-Y."/>
            <person name="Song J."/>
        </authorList>
    </citation>
    <scope>NUCLEOTIDE SEQUENCE [LARGE SCALE GENOMIC DNA]</scope>
    <source>
        <strain evidence="1 2">H20-5</strain>
    </source>
</reference>
<dbReference type="Pfam" id="PF11256">
    <property type="entry name" value="SAV0927-like"/>
    <property type="match status" value="1"/>
</dbReference>
<evidence type="ECO:0000313" key="1">
    <source>
        <dbReference type="EMBL" id="AZU60612.1"/>
    </source>
</evidence>
<accession>A0A3T0HU03</accession>
<dbReference type="STRING" id="1193713.GCA_001636315_03458"/>
<dbReference type="RefSeq" id="WP_127485335.1">
    <property type="nucleotide sequence ID" value="NZ_CP022572.1"/>
</dbReference>
<dbReference type="OrthoDB" id="2891755at2"/>
<gene>
    <name evidence="1" type="ORF">CHR53_04665</name>
</gene>
<sequence>MILDHLLEEVENQLVKYYCIVSEDCRYDIVVIHSERFFGKAMVVSIQNSRMVLLSHHDIADEDYWAEKLDIKSSDVTEFRNFLHLVLDKYQLTEQF</sequence>
<protein>
    <submittedName>
        <fullName evidence="1">Protein dltD</fullName>
    </submittedName>
</protein>
<dbReference type="InterPro" id="IPR021415">
    <property type="entry name" value="SAV0927-like"/>
</dbReference>
<evidence type="ECO:0000313" key="2">
    <source>
        <dbReference type="Proteomes" id="UP000282892"/>
    </source>
</evidence>
<dbReference type="Proteomes" id="UP000282892">
    <property type="component" value="Chromosome"/>
</dbReference>
<dbReference type="AlphaFoldDB" id="A0A3T0HU03"/>
<proteinExistence type="predicted"/>